<name>A0A0A9BAT8_ARUDO</name>
<organism evidence="1">
    <name type="scientific">Arundo donax</name>
    <name type="common">Giant reed</name>
    <name type="synonym">Donax arundinaceus</name>
    <dbReference type="NCBI Taxonomy" id="35708"/>
    <lineage>
        <taxon>Eukaryota</taxon>
        <taxon>Viridiplantae</taxon>
        <taxon>Streptophyta</taxon>
        <taxon>Embryophyta</taxon>
        <taxon>Tracheophyta</taxon>
        <taxon>Spermatophyta</taxon>
        <taxon>Magnoliopsida</taxon>
        <taxon>Liliopsida</taxon>
        <taxon>Poales</taxon>
        <taxon>Poaceae</taxon>
        <taxon>PACMAD clade</taxon>
        <taxon>Arundinoideae</taxon>
        <taxon>Arundineae</taxon>
        <taxon>Arundo</taxon>
    </lineage>
</organism>
<dbReference type="EMBL" id="GBRH01238612">
    <property type="protein sequence ID" value="JAD59283.1"/>
    <property type="molecule type" value="Transcribed_RNA"/>
</dbReference>
<proteinExistence type="predicted"/>
<dbReference type="AlphaFoldDB" id="A0A0A9BAT8"/>
<accession>A0A0A9BAT8</accession>
<reference evidence="1" key="2">
    <citation type="journal article" date="2015" name="Data Brief">
        <title>Shoot transcriptome of the giant reed, Arundo donax.</title>
        <authorList>
            <person name="Barrero R.A."/>
            <person name="Guerrero F.D."/>
            <person name="Moolhuijzen P."/>
            <person name="Goolsby J.A."/>
            <person name="Tidwell J."/>
            <person name="Bellgard S.E."/>
            <person name="Bellgard M.I."/>
        </authorList>
    </citation>
    <scope>NUCLEOTIDE SEQUENCE</scope>
    <source>
        <tissue evidence="1">Shoot tissue taken approximately 20 cm above the soil surface</tissue>
    </source>
</reference>
<sequence length="44" mass="5193">MGLQYLGLQDKQCPIFHIIHSTEQLMCMFLTAHRRRVEGLKYDA</sequence>
<evidence type="ECO:0000313" key="1">
    <source>
        <dbReference type="EMBL" id="JAD59283.1"/>
    </source>
</evidence>
<reference evidence="1" key="1">
    <citation type="submission" date="2014-09" db="EMBL/GenBank/DDBJ databases">
        <authorList>
            <person name="Magalhaes I.L.F."/>
            <person name="Oliveira U."/>
            <person name="Santos F.R."/>
            <person name="Vidigal T.H.D.A."/>
            <person name="Brescovit A.D."/>
            <person name="Santos A.J."/>
        </authorList>
    </citation>
    <scope>NUCLEOTIDE SEQUENCE</scope>
    <source>
        <tissue evidence="1">Shoot tissue taken approximately 20 cm above the soil surface</tissue>
    </source>
</reference>
<protein>
    <submittedName>
        <fullName evidence="1">Uncharacterized protein</fullName>
    </submittedName>
</protein>